<comment type="caution">
    <text evidence="1">The sequence shown here is derived from an EMBL/GenBank/DDBJ whole genome shotgun (WGS) entry which is preliminary data.</text>
</comment>
<protein>
    <submittedName>
        <fullName evidence="1">GPCR fungal pheromone mating factor</fullName>
    </submittedName>
</protein>
<reference evidence="1" key="1">
    <citation type="submission" date="2021-02" db="EMBL/GenBank/DDBJ databases">
        <authorList>
            <consortium name="DOE Joint Genome Institute"/>
            <person name="Ahrendt S."/>
            <person name="Looney B.P."/>
            <person name="Miyauchi S."/>
            <person name="Morin E."/>
            <person name="Drula E."/>
            <person name="Courty P.E."/>
            <person name="Chicoki N."/>
            <person name="Fauchery L."/>
            <person name="Kohler A."/>
            <person name="Kuo A."/>
            <person name="Labutti K."/>
            <person name="Pangilinan J."/>
            <person name="Lipzen A."/>
            <person name="Riley R."/>
            <person name="Andreopoulos W."/>
            <person name="He G."/>
            <person name="Johnson J."/>
            <person name="Barry K.W."/>
            <person name="Grigoriev I.V."/>
            <person name="Nagy L."/>
            <person name="Hibbett D."/>
            <person name="Henrissat B."/>
            <person name="Matheny P.B."/>
            <person name="Labbe J."/>
            <person name="Martin F."/>
        </authorList>
    </citation>
    <scope>NUCLEOTIDE SEQUENCE</scope>
    <source>
        <strain evidence="1">EC-137</strain>
    </source>
</reference>
<feature type="non-terminal residue" evidence="1">
    <location>
        <position position="1"/>
    </location>
</feature>
<gene>
    <name evidence="1" type="ORF">K488DRAFT_52552</name>
</gene>
<accession>A0ACB8QIT6</accession>
<organism evidence="1 2">
    <name type="scientific">Vararia minispora EC-137</name>
    <dbReference type="NCBI Taxonomy" id="1314806"/>
    <lineage>
        <taxon>Eukaryota</taxon>
        <taxon>Fungi</taxon>
        <taxon>Dikarya</taxon>
        <taxon>Basidiomycota</taxon>
        <taxon>Agaricomycotina</taxon>
        <taxon>Agaricomycetes</taxon>
        <taxon>Russulales</taxon>
        <taxon>Lachnocladiaceae</taxon>
        <taxon>Vararia</taxon>
    </lineage>
</organism>
<evidence type="ECO:0000313" key="2">
    <source>
        <dbReference type="Proteomes" id="UP000814128"/>
    </source>
</evidence>
<name>A0ACB8QIT6_9AGAM</name>
<dbReference type="Proteomes" id="UP000814128">
    <property type="component" value="Unassembled WGS sequence"/>
</dbReference>
<dbReference type="EMBL" id="MU273588">
    <property type="protein sequence ID" value="KAI0031221.1"/>
    <property type="molecule type" value="Genomic_DNA"/>
</dbReference>
<proteinExistence type="predicted"/>
<keyword evidence="2" id="KW-1185">Reference proteome</keyword>
<reference evidence="1" key="2">
    <citation type="journal article" date="2022" name="New Phytol.">
        <title>Evolutionary transition to the ectomycorrhizal habit in the genomes of a hyperdiverse lineage of mushroom-forming fungi.</title>
        <authorList>
            <person name="Looney B."/>
            <person name="Miyauchi S."/>
            <person name="Morin E."/>
            <person name="Drula E."/>
            <person name="Courty P.E."/>
            <person name="Kohler A."/>
            <person name="Kuo A."/>
            <person name="LaButti K."/>
            <person name="Pangilinan J."/>
            <person name="Lipzen A."/>
            <person name="Riley R."/>
            <person name="Andreopoulos W."/>
            <person name="He G."/>
            <person name="Johnson J."/>
            <person name="Nolan M."/>
            <person name="Tritt A."/>
            <person name="Barry K.W."/>
            <person name="Grigoriev I.V."/>
            <person name="Nagy L.G."/>
            <person name="Hibbett D."/>
            <person name="Henrissat B."/>
            <person name="Matheny P.B."/>
            <person name="Labbe J."/>
            <person name="Martin F.M."/>
        </authorList>
    </citation>
    <scope>NUCLEOTIDE SEQUENCE</scope>
    <source>
        <strain evidence="1">EC-137</strain>
    </source>
</reference>
<evidence type="ECO:0000313" key="1">
    <source>
        <dbReference type="EMBL" id="KAI0031221.1"/>
    </source>
</evidence>
<sequence length="136" mass="14797">SIAWARTSAEIAPVFCDISSHLAVGSSVAIPACSFIITRRLFHIIHFKSVLLGGKQLLEYFLGLGLPTIVMGLYYIVQGVRFQVLEEYGCGVAAYQSGAAILILDIWPLLLPVISVSLYCCTPVNFLLSSPLYPAF</sequence>